<keyword evidence="3" id="KW-1185">Reference proteome</keyword>
<comment type="caution">
    <text evidence="2">The sequence shown here is derived from an EMBL/GenBank/DDBJ whole genome shotgun (WGS) entry which is preliminary data.</text>
</comment>
<name>A0AAV9HED5_9PEZI</name>
<proteinExistence type="predicted"/>
<dbReference type="EMBL" id="MU865044">
    <property type="protein sequence ID" value="KAK4459182.1"/>
    <property type="molecule type" value="Genomic_DNA"/>
</dbReference>
<dbReference type="Proteomes" id="UP001321749">
    <property type="component" value="Unassembled WGS sequence"/>
</dbReference>
<feature type="compositionally biased region" description="Polar residues" evidence="1">
    <location>
        <begin position="114"/>
        <end position="126"/>
    </location>
</feature>
<gene>
    <name evidence="2" type="ORF">QBC42DRAFT_289833</name>
</gene>
<organism evidence="2 3">
    <name type="scientific">Cladorrhinum samala</name>
    <dbReference type="NCBI Taxonomy" id="585594"/>
    <lineage>
        <taxon>Eukaryota</taxon>
        <taxon>Fungi</taxon>
        <taxon>Dikarya</taxon>
        <taxon>Ascomycota</taxon>
        <taxon>Pezizomycotina</taxon>
        <taxon>Sordariomycetes</taxon>
        <taxon>Sordariomycetidae</taxon>
        <taxon>Sordariales</taxon>
        <taxon>Podosporaceae</taxon>
        <taxon>Cladorrhinum</taxon>
    </lineage>
</organism>
<evidence type="ECO:0000256" key="1">
    <source>
        <dbReference type="SAM" id="MobiDB-lite"/>
    </source>
</evidence>
<accession>A0AAV9HED5</accession>
<evidence type="ECO:0000313" key="2">
    <source>
        <dbReference type="EMBL" id="KAK4459182.1"/>
    </source>
</evidence>
<protein>
    <submittedName>
        <fullName evidence="2">Uncharacterized protein</fullName>
    </submittedName>
</protein>
<reference evidence="2" key="2">
    <citation type="submission" date="2023-06" db="EMBL/GenBank/DDBJ databases">
        <authorList>
            <consortium name="Lawrence Berkeley National Laboratory"/>
            <person name="Mondo S.J."/>
            <person name="Hensen N."/>
            <person name="Bonometti L."/>
            <person name="Westerberg I."/>
            <person name="Brannstrom I.O."/>
            <person name="Guillou S."/>
            <person name="Cros-Aarteil S."/>
            <person name="Calhoun S."/>
            <person name="Haridas S."/>
            <person name="Kuo A."/>
            <person name="Pangilinan J."/>
            <person name="Riley R."/>
            <person name="Labutti K."/>
            <person name="Andreopoulos B."/>
            <person name="Lipzen A."/>
            <person name="Chen C."/>
            <person name="Yanf M."/>
            <person name="Daum C."/>
            <person name="Ng V."/>
            <person name="Clum A."/>
            <person name="Steindorff A."/>
            <person name="Ohm R."/>
            <person name="Martin F."/>
            <person name="Silar P."/>
            <person name="Natvig D."/>
            <person name="Lalanne C."/>
            <person name="Gautier V."/>
            <person name="Ament-Velasquez S.L."/>
            <person name="Kruys A."/>
            <person name="Hutchinson M.I."/>
            <person name="Powell A.J."/>
            <person name="Barry K."/>
            <person name="Miller A.N."/>
            <person name="Grigoriev I.V."/>
            <person name="Debuchy R."/>
            <person name="Gladieux P."/>
            <person name="Thoren M.H."/>
            <person name="Johannesson H."/>
        </authorList>
    </citation>
    <scope>NUCLEOTIDE SEQUENCE</scope>
    <source>
        <strain evidence="2">PSN324</strain>
    </source>
</reference>
<dbReference type="AlphaFoldDB" id="A0AAV9HED5"/>
<feature type="region of interest" description="Disordered" evidence="1">
    <location>
        <begin position="103"/>
        <end position="126"/>
    </location>
</feature>
<reference evidence="2" key="1">
    <citation type="journal article" date="2023" name="Mol. Phylogenet. Evol.">
        <title>Genome-scale phylogeny and comparative genomics of the fungal order Sordariales.</title>
        <authorList>
            <person name="Hensen N."/>
            <person name="Bonometti L."/>
            <person name="Westerberg I."/>
            <person name="Brannstrom I.O."/>
            <person name="Guillou S."/>
            <person name="Cros-Aarteil S."/>
            <person name="Calhoun S."/>
            <person name="Haridas S."/>
            <person name="Kuo A."/>
            <person name="Mondo S."/>
            <person name="Pangilinan J."/>
            <person name="Riley R."/>
            <person name="LaButti K."/>
            <person name="Andreopoulos B."/>
            <person name="Lipzen A."/>
            <person name="Chen C."/>
            <person name="Yan M."/>
            <person name="Daum C."/>
            <person name="Ng V."/>
            <person name="Clum A."/>
            <person name="Steindorff A."/>
            <person name="Ohm R.A."/>
            <person name="Martin F."/>
            <person name="Silar P."/>
            <person name="Natvig D.O."/>
            <person name="Lalanne C."/>
            <person name="Gautier V."/>
            <person name="Ament-Velasquez S.L."/>
            <person name="Kruys A."/>
            <person name="Hutchinson M.I."/>
            <person name="Powell A.J."/>
            <person name="Barry K."/>
            <person name="Miller A.N."/>
            <person name="Grigoriev I.V."/>
            <person name="Debuchy R."/>
            <person name="Gladieux P."/>
            <person name="Hiltunen Thoren M."/>
            <person name="Johannesson H."/>
        </authorList>
    </citation>
    <scope>NUCLEOTIDE SEQUENCE</scope>
    <source>
        <strain evidence="2">PSN324</strain>
    </source>
</reference>
<sequence>MPTLAHLPSGISVIFPEHPTSLCIFACSAVVAAATIAASLEWERVSVGYIVINGAIQLIYVYQAKAQAPPSGCTKSARQPVVVDSSDDGIHNREFVRLLASIKSTPKHRASRTKPITSHGVTQPRD</sequence>
<evidence type="ECO:0000313" key="3">
    <source>
        <dbReference type="Proteomes" id="UP001321749"/>
    </source>
</evidence>